<evidence type="ECO:0000313" key="3">
    <source>
        <dbReference type="EMBL" id="CEK69801.1"/>
    </source>
</evidence>
<protein>
    <submittedName>
        <fullName evidence="2">Uncharacterized protein</fullName>
    </submittedName>
</protein>
<proteinExistence type="predicted"/>
<gene>
    <name evidence="2" type="primary">ORF71639</name>
    <name evidence="3" type="synonym">ORF71640</name>
</gene>
<feature type="region of interest" description="Disordered" evidence="1">
    <location>
        <begin position="1"/>
        <end position="23"/>
    </location>
</feature>
<name>A0A0B6ZPY4_9EUPU</name>
<dbReference type="EMBL" id="HACG01022935">
    <property type="protein sequence ID" value="CEK69800.1"/>
    <property type="molecule type" value="Transcribed_RNA"/>
</dbReference>
<reference evidence="2" key="1">
    <citation type="submission" date="2014-12" db="EMBL/GenBank/DDBJ databases">
        <title>Insight into the proteome of Arion vulgaris.</title>
        <authorList>
            <person name="Aradska J."/>
            <person name="Bulat T."/>
            <person name="Smidak R."/>
            <person name="Sarate P."/>
            <person name="Gangsoo J."/>
            <person name="Sialana F."/>
            <person name="Bilban M."/>
            <person name="Lubec G."/>
        </authorList>
    </citation>
    <scope>NUCLEOTIDE SEQUENCE</scope>
    <source>
        <tissue evidence="2">Skin</tissue>
    </source>
</reference>
<evidence type="ECO:0000313" key="2">
    <source>
        <dbReference type="EMBL" id="CEK69800.1"/>
    </source>
</evidence>
<evidence type="ECO:0000256" key="1">
    <source>
        <dbReference type="SAM" id="MobiDB-lite"/>
    </source>
</evidence>
<sequence length="101" mass="11587">MKSSTHTQTDTHMNEHISQNRSSSSSIHLQFSSSEISCYTISLVICNNTSFYQESNEMLILLLSLSNDHSVQVSNVYLYPHVTHSHPPPTYHLYLFQLNDK</sequence>
<dbReference type="AlphaFoldDB" id="A0A0B6ZPY4"/>
<feature type="compositionally biased region" description="Polar residues" evidence="1">
    <location>
        <begin position="1"/>
        <end position="21"/>
    </location>
</feature>
<accession>A0A0B6ZPY4</accession>
<dbReference type="EMBL" id="HACG01022936">
    <property type="protein sequence ID" value="CEK69801.1"/>
    <property type="molecule type" value="Transcribed_RNA"/>
</dbReference>
<organism evidence="2">
    <name type="scientific">Arion vulgaris</name>
    <dbReference type="NCBI Taxonomy" id="1028688"/>
    <lineage>
        <taxon>Eukaryota</taxon>
        <taxon>Metazoa</taxon>
        <taxon>Spiralia</taxon>
        <taxon>Lophotrochozoa</taxon>
        <taxon>Mollusca</taxon>
        <taxon>Gastropoda</taxon>
        <taxon>Heterobranchia</taxon>
        <taxon>Euthyneura</taxon>
        <taxon>Panpulmonata</taxon>
        <taxon>Eupulmonata</taxon>
        <taxon>Stylommatophora</taxon>
        <taxon>Helicina</taxon>
        <taxon>Arionoidea</taxon>
        <taxon>Arionidae</taxon>
        <taxon>Arion</taxon>
    </lineage>
</organism>